<keyword evidence="4" id="KW-1133">Transmembrane helix</keyword>
<dbReference type="OrthoDB" id="400941at2"/>
<feature type="transmembrane region" description="Helical" evidence="4">
    <location>
        <begin position="7"/>
        <end position="24"/>
    </location>
</feature>
<accession>A0A162QHM1</accession>
<evidence type="ECO:0000256" key="1">
    <source>
        <dbReference type="ARBA" id="ARBA00022679"/>
    </source>
</evidence>
<dbReference type="InterPro" id="IPR001996">
    <property type="entry name" value="PTS_IIB_1"/>
</dbReference>
<organism evidence="6 7">
    <name type="scientific">Mycoplasmopsis gallinarum</name>
    <dbReference type="NCBI Taxonomy" id="29557"/>
    <lineage>
        <taxon>Bacteria</taxon>
        <taxon>Bacillati</taxon>
        <taxon>Mycoplasmatota</taxon>
        <taxon>Mycoplasmoidales</taxon>
        <taxon>Metamycoplasmataceae</taxon>
        <taxon>Mycoplasmopsis</taxon>
    </lineage>
</organism>
<dbReference type="STRING" id="29557.MGALLINA_06160"/>
<comment type="caution">
    <text evidence="3">Lacks conserved residue(s) required for the propagation of feature annotation.</text>
</comment>
<feature type="domain" description="PTS EIIB type-1" evidence="5">
    <location>
        <begin position="46"/>
        <end position="123"/>
    </location>
</feature>
<evidence type="ECO:0000256" key="3">
    <source>
        <dbReference type="PROSITE-ProRule" id="PRU00421"/>
    </source>
</evidence>
<evidence type="ECO:0000313" key="6">
    <source>
        <dbReference type="EMBL" id="OAB48650.1"/>
    </source>
</evidence>
<name>A0A162QHM1_9BACT</name>
<dbReference type="AlphaFoldDB" id="A0A162QHM1"/>
<keyword evidence="4" id="KW-0472">Membrane</keyword>
<dbReference type="PATRIC" id="fig|29557.3.peg.631"/>
<protein>
    <submittedName>
        <fullName evidence="6">Putative glucose/sucrose specific PTS system IIB component</fullName>
    </submittedName>
</protein>
<sequence length="123" mass="14313">MKKKEKFLIVFYSIITLGFCWLYWKKQNKKYLDNLNNPDKVQLPKEINLEELLTLLGSKNNIASLEKSISTLKVNFKDKNLLKIDELQNLKYVSGILVSSTKINLNTGIYTEVIFNKLNDLIN</sequence>
<dbReference type="Gene3D" id="3.30.1360.60">
    <property type="entry name" value="Glucose permease domain IIB"/>
    <property type="match status" value="1"/>
</dbReference>
<gene>
    <name evidence="6" type="ORF">MGALLINA_06160</name>
</gene>
<keyword evidence="1" id="KW-0808">Transferase</keyword>
<dbReference type="PROSITE" id="PS51098">
    <property type="entry name" value="PTS_EIIB_TYPE_1"/>
    <property type="match status" value="1"/>
</dbReference>
<keyword evidence="7" id="KW-1185">Reference proteome</keyword>
<evidence type="ECO:0000256" key="4">
    <source>
        <dbReference type="SAM" id="Phobius"/>
    </source>
</evidence>
<keyword evidence="2" id="KW-0598">Phosphotransferase system</keyword>
<dbReference type="EMBL" id="LVLH01000052">
    <property type="protein sequence ID" value="OAB48650.1"/>
    <property type="molecule type" value="Genomic_DNA"/>
</dbReference>
<keyword evidence="4" id="KW-0812">Transmembrane</keyword>
<evidence type="ECO:0000256" key="2">
    <source>
        <dbReference type="ARBA" id="ARBA00022683"/>
    </source>
</evidence>
<proteinExistence type="predicted"/>
<evidence type="ECO:0000259" key="5">
    <source>
        <dbReference type="PROSITE" id="PS51098"/>
    </source>
</evidence>
<dbReference type="SUPFAM" id="SSF55604">
    <property type="entry name" value="Glucose permease domain IIB"/>
    <property type="match status" value="1"/>
</dbReference>
<dbReference type="RefSeq" id="WP_027332594.1">
    <property type="nucleotide sequence ID" value="NZ_LVLH01000052.1"/>
</dbReference>
<dbReference type="Proteomes" id="UP000076983">
    <property type="component" value="Unassembled WGS sequence"/>
</dbReference>
<comment type="caution">
    <text evidence="6">The sequence shown here is derived from an EMBL/GenBank/DDBJ whole genome shotgun (WGS) entry which is preliminary data.</text>
</comment>
<dbReference type="GO" id="GO:0008982">
    <property type="term" value="F:protein-N(PI)-phosphohistidine-sugar phosphotransferase activity"/>
    <property type="evidence" value="ECO:0007669"/>
    <property type="project" value="InterPro"/>
</dbReference>
<evidence type="ECO:0000313" key="7">
    <source>
        <dbReference type="Proteomes" id="UP000076983"/>
    </source>
</evidence>
<dbReference type="InterPro" id="IPR036878">
    <property type="entry name" value="Glu_permease_IIB"/>
</dbReference>
<reference evidence="6 7" key="1">
    <citation type="submission" date="2016-03" db="EMBL/GenBank/DDBJ databases">
        <title>Genome sequence of Mycoplasma gallinarum strain Mgn_IPT.</title>
        <authorList>
            <person name="Yacoub E."/>
            <person name="Sirand-Pugnet P."/>
            <person name="Barre A."/>
            <person name="Maurier F."/>
            <person name="Blanchard A."/>
            <person name="Ben Abdelmoumen B.M."/>
        </authorList>
    </citation>
    <scope>NUCLEOTIDE SEQUENCE [LARGE SCALE GENOMIC DNA]</scope>
    <source>
        <strain evidence="6 7">Mgn_IPT</strain>
    </source>
</reference>
<dbReference type="GO" id="GO:0009401">
    <property type="term" value="P:phosphoenolpyruvate-dependent sugar phosphotransferase system"/>
    <property type="evidence" value="ECO:0007669"/>
    <property type="project" value="UniProtKB-KW"/>
</dbReference>